<feature type="region of interest" description="Disordered" evidence="1">
    <location>
        <begin position="41"/>
        <end position="69"/>
    </location>
</feature>
<dbReference type="EMBL" id="JBIMZQ010000015">
    <property type="protein sequence ID" value="KAL3667051.1"/>
    <property type="molecule type" value="Genomic_DNA"/>
</dbReference>
<dbReference type="Proteomes" id="UP001632037">
    <property type="component" value="Unassembled WGS sequence"/>
</dbReference>
<evidence type="ECO:0000256" key="1">
    <source>
        <dbReference type="SAM" id="MobiDB-lite"/>
    </source>
</evidence>
<name>A0ABD3FL68_9STRA</name>
<protein>
    <submittedName>
        <fullName evidence="2">Uncharacterized protein</fullName>
    </submittedName>
</protein>
<feature type="compositionally biased region" description="Polar residues" evidence="1">
    <location>
        <begin position="43"/>
        <end position="53"/>
    </location>
</feature>
<gene>
    <name evidence="2" type="ORF">V7S43_007994</name>
</gene>
<accession>A0ABD3FL68</accession>
<sequence length="146" mass="15768">MGWDVEVVGLFNGRDHCGVRSADAFAAFAFERSVCKLPAPAHSLSTGPTSQPASKRPYVTMSKTSSVDADSPTKMECLELFRALKNKDELSRSCKEIMQMITANDKGVMENEPLNTHGGSRMRGGISHAALQRRFTGKMSGVSLSG</sequence>
<evidence type="ECO:0000313" key="3">
    <source>
        <dbReference type="Proteomes" id="UP001632037"/>
    </source>
</evidence>
<reference evidence="2 3" key="1">
    <citation type="submission" date="2024-09" db="EMBL/GenBank/DDBJ databases">
        <title>Genome sequencing and assembly of Phytophthora oleae, isolate VK10A, causative agent of rot of olive drupes.</title>
        <authorList>
            <person name="Conti Taguali S."/>
            <person name="Riolo M."/>
            <person name="La Spada F."/>
            <person name="Cacciola S.O."/>
            <person name="Dionisio G."/>
        </authorList>
    </citation>
    <scope>NUCLEOTIDE SEQUENCE [LARGE SCALE GENOMIC DNA]</scope>
    <source>
        <strain evidence="2 3">VK10A</strain>
    </source>
</reference>
<dbReference type="AlphaFoldDB" id="A0ABD3FL68"/>
<organism evidence="2 3">
    <name type="scientific">Phytophthora oleae</name>
    <dbReference type="NCBI Taxonomy" id="2107226"/>
    <lineage>
        <taxon>Eukaryota</taxon>
        <taxon>Sar</taxon>
        <taxon>Stramenopiles</taxon>
        <taxon>Oomycota</taxon>
        <taxon>Peronosporomycetes</taxon>
        <taxon>Peronosporales</taxon>
        <taxon>Peronosporaceae</taxon>
        <taxon>Phytophthora</taxon>
    </lineage>
</organism>
<proteinExistence type="predicted"/>
<comment type="caution">
    <text evidence="2">The sequence shown here is derived from an EMBL/GenBank/DDBJ whole genome shotgun (WGS) entry which is preliminary data.</text>
</comment>
<keyword evidence="3" id="KW-1185">Reference proteome</keyword>
<evidence type="ECO:0000313" key="2">
    <source>
        <dbReference type="EMBL" id="KAL3667051.1"/>
    </source>
</evidence>